<evidence type="ECO:0000313" key="9">
    <source>
        <dbReference type="Proteomes" id="UP000245631"/>
    </source>
</evidence>
<dbReference type="InterPro" id="IPR050377">
    <property type="entry name" value="Radical_SAM_PqqE_MftC-like"/>
</dbReference>
<feature type="domain" description="Radical SAM core" evidence="6">
    <location>
        <begin position="35"/>
        <end position="139"/>
    </location>
</feature>
<dbReference type="InterPro" id="IPR007197">
    <property type="entry name" value="rSAM"/>
</dbReference>
<dbReference type="Pfam" id="PF13186">
    <property type="entry name" value="SPASM"/>
    <property type="match status" value="1"/>
</dbReference>
<dbReference type="RefSeq" id="WP_109670410.1">
    <property type="nucleotide sequence ID" value="NZ_QGGH01000011.1"/>
</dbReference>
<dbReference type="AlphaFoldDB" id="A0A8E2WAF4"/>
<sequence>MNANDATLRNLARKATFVDRVQMVGKVPLFSFVEINPTELCNRACVFCPRVDDAIYPNQRLHMSVELARKIAADLKDLAYEGTVHICGFGEPLLHPKIIDLVRAFGEFRVELTTNGDRLTASMVRDLTAAGCDYICVSMYDGPSQIEHFEAIFAEAGSSEFILRDRWQPEEENFGLSHLTNRAGTINVGEQRPIDATRPCWYAGYQLMLDWNGDVLLCPQDWHKVVRFGSAAHEHLLDIWTSPAMRKRRMQLLRSREGLSPCGGCNSDGCKHGVEHAAAWQAR</sequence>
<dbReference type="SFLD" id="SFLDS00029">
    <property type="entry name" value="Radical_SAM"/>
    <property type="match status" value="1"/>
</dbReference>
<dbReference type="PANTHER" id="PTHR11228">
    <property type="entry name" value="RADICAL SAM DOMAIN PROTEIN"/>
    <property type="match status" value="1"/>
</dbReference>
<evidence type="ECO:0000313" key="8">
    <source>
        <dbReference type="EMBL" id="PWJ88379.1"/>
    </source>
</evidence>
<dbReference type="GeneID" id="61054877"/>
<evidence type="ECO:0000256" key="2">
    <source>
        <dbReference type="ARBA" id="ARBA00022691"/>
    </source>
</evidence>
<evidence type="ECO:0000256" key="3">
    <source>
        <dbReference type="ARBA" id="ARBA00022723"/>
    </source>
</evidence>
<dbReference type="CDD" id="cd21109">
    <property type="entry name" value="SPASM"/>
    <property type="match status" value="1"/>
</dbReference>
<dbReference type="InterPro" id="IPR023885">
    <property type="entry name" value="4Fe4S-binding_SPASM_dom"/>
</dbReference>
<feature type="domain" description="4Fe4S-binding SPASM" evidence="7">
    <location>
        <begin position="200"/>
        <end position="266"/>
    </location>
</feature>
<organism evidence="8 9">
    <name type="scientific">Rhizobium loti</name>
    <name type="common">Mesorhizobium loti</name>
    <dbReference type="NCBI Taxonomy" id="381"/>
    <lineage>
        <taxon>Bacteria</taxon>
        <taxon>Pseudomonadati</taxon>
        <taxon>Pseudomonadota</taxon>
        <taxon>Alphaproteobacteria</taxon>
        <taxon>Hyphomicrobiales</taxon>
        <taxon>Phyllobacteriaceae</taxon>
        <taxon>Mesorhizobium</taxon>
    </lineage>
</organism>
<accession>A0A8E2WAF4</accession>
<evidence type="ECO:0000256" key="5">
    <source>
        <dbReference type="ARBA" id="ARBA00023014"/>
    </source>
</evidence>
<evidence type="ECO:0000256" key="4">
    <source>
        <dbReference type="ARBA" id="ARBA00023004"/>
    </source>
</evidence>
<dbReference type="InterPro" id="IPR058240">
    <property type="entry name" value="rSAM_sf"/>
</dbReference>
<proteinExistence type="predicted"/>
<evidence type="ECO:0000259" key="7">
    <source>
        <dbReference type="Pfam" id="PF13186"/>
    </source>
</evidence>
<dbReference type="InterPro" id="IPR013785">
    <property type="entry name" value="Aldolase_TIM"/>
</dbReference>
<dbReference type="GO" id="GO:0046872">
    <property type="term" value="F:metal ion binding"/>
    <property type="evidence" value="ECO:0007669"/>
    <property type="project" value="UniProtKB-KW"/>
</dbReference>
<evidence type="ECO:0000256" key="1">
    <source>
        <dbReference type="ARBA" id="ARBA00001966"/>
    </source>
</evidence>
<comment type="caution">
    <text evidence="8">The sequence shown here is derived from an EMBL/GenBank/DDBJ whole genome shotgun (WGS) entry which is preliminary data.</text>
</comment>
<dbReference type="CDD" id="cd01335">
    <property type="entry name" value="Radical_SAM"/>
    <property type="match status" value="1"/>
</dbReference>
<keyword evidence="4" id="KW-0408">Iron</keyword>
<evidence type="ECO:0000259" key="6">
    <source>
        <dbReference type="Pfam" id="PF04055"/>
    </source>
</evidence>
<dbReference type="SFLD" id="SFLDG01067">
    <property type="entry name" value="SPASM/twitch_domain_containing"/>
    <property type="match status" value="1"/>
</dbReference>
<keyword evidence="2" id="KW-0949">S-adenosyl-L-methionine</keyword>
<comment type="cofactor">
    <cofactor evidence="1">
        <name>[4Fe-4S] cluster</name>
        <dbReference type="ChEBI" id="CHEBI:49883"/>
    </cofactor>
</comment>
<dbReference type="EMBL" id="QGGH01000011">
    <property type="protein sequence ID" value="PWJ88379.1"/>
    <property type="molecule type" value="Genomic_DNA"/>
</dbReference>
<dbReference type="GO" id="GO:0003824">
    <property type="term" value="F:catalytic activity"/>
    <property type="evidence" value="ECO:0007669"/>
    <property type="project" value="InterPro"/>
</dbReference>
<dbReference type="Proteomes" id="UP000245631">
    <property type="component" value="Unassembled WGS sequence"/>
</dbReference>
<protein>
    <submittedName>
        <fullName evidence="8">Radical SAM family protein</fullName>
    </submittedName>
</protein>
<name>A0A8E2WAF4_RHILI</name>
<dbReference type="Gene3D" id="3.20.20.70">
    <property type="entry name" value="Aldolase class I"/>
    <property type="match status" value="1"/>
</dbReference>
<dbReference type="SUPFAM" id="SSF102114">
    <property type="entry name" value="Radical SAM enzymes"/>
    <property type="match status" value="1"/>
</dbReference>
<dbReference type="GO" id="GO:0051536">
    <property type="term" value="F:iron-sulfur cluster binding"/>
    <property type="evidence" value="ECO:0007669"/>
    <property type="project" value="UniProtKB-KW"/>
</dbReference>
<gene>
    <name evidence="8" type="ORF">C8D77_111102</name>
</gene>
<keyword evidence="3" id="KW-0479">Metal-binding</keyword>
<dbReference type="Pfam" id="PF04055">
    <property type="entry name" value="Radical_SAM"/>
    <property type="match status" value="1"/>
</dbReference>
<dbReference type="PANTHER" id="PTHR11228:SF35">
    <property type="entry name" value="MOLYBDENUM COFACTOR BIOSYNTHESIS PROTEIN A-RELATED"/>
    <property type="match status" value="1"/>
</dbReference>
<keyword evidence="5" id="KW-0411">Iron-sulfur</keyword>
<reference evidence="8 9" key="1">
    <citation type="submission" date="2018-05" db="EMBL/GenBank/DDBJ databases">
        <title>Genomic Encyclopedia of Type Strains, Phase IV (KMG-IV): sequencing the most valuable type-strain genomes for metagenomic binning, comparative biology and taxonomic classification.</title>
        <authorList>
            <person name="Goeker M."/>
        </authorList>
    </citation>
    <scope>NUCLEOTIDE SEQUENCE [LARGE SCALE GENOMIC DNA]</scope>
    <source>
        <strain evidence="8 9">DSM 2626</strain>
    </source>
</reference>